<evidence type="ECO:0000313" key="2">
    <source>
        <dbReference type="Proteomes" id="UP000199360"/>
    </source>
</evidence>
<dbReference type="STRING" id="745366.GA0070213_104342"/>
<evidence type="ECO:0000313" key="1">
    <source>
        <dbReference type="EMBL" id="SCG52341.1"/>
    </source>
</evidence>
<dbReference type="EMBL" id="FMDM01000004">
    <property type="protein sequence ID" value="SCG52341.1"/>
    <property type="molecule type" value="Genomic_DNA"/>
</dbReference>
<sequence>MTGECPAIDLLADLVGWHGATSYAPDWPSLRKTFGRPFPTDFRCYVERFPPGALGLVQVFHPEEADWRGHPTSYVAQLSWRNESANVVGRRQGRFGTRSGDLLAWGTVNGEFELCWELTDQPAETWGCRIVDIRCDEAEHYPGGMADLLLDALSGTGRIHLLDHLRELPPPRFEPYA</sequence>
<name>A0A1C5I336_9ACTN</name>
<proteinExistence type="predicted"/>
<keyword evidence="2" id="KW-1185">Reference proteome</keyword>
<gene>
    <name evidence="1" type="ORF">GA0070213_104342</name>
</gene>
<organism evidence="1 2">
    <name type="scientific">Micromonospora humi</name>
    <dbReference type="NCBI Taxonomy" id="745366"/>
    <lineage>
        <taxon>Bacteria</taxon>
        <taxon>Bacillati</taxon>
        <taxon>Actinomycetota</taxon>
        <taxon>Actinomycetes</taxon>
        <taxon>Micromonosporales</taxon>
        <taxon>Micromonosporaceae</taxon>
        <taxon>Micromonospora</taxon>
    </lineage>
</organism>
<protein>
    <submittedName>
        <fullName evidence="1">Uncharacterized protein</fullName>
    </submittedName>
</protein>
<dbReference type="AlphaFoldDB" id="A0A1C5I336"/>
<reference evidence="2" key="1">
    <citation type="submission" date="2016-06" db="EMBL/GenBank/DDBJ databases">
        <authorList>
            <person name="Varghese N."/>
            <person name="Submissions Spin"/>
        </authorList>
    </citation>
    <scope>NUCLEOTIDE SEQUENCE [LARGE SCALE GENOMIC DNA]</scope>
    <source>
        <strain evidence="2">DSM 45647</strain>
    </source>
</reference>
<accession>A0A1C5I336</accession>
<dbReference type="Proteomes" id="UP000199360">
    <property type="component" value="Unassembled WGS sequence"/>
</dbReference>